<name>A0A9P5A8L2_9HYPO</name>
<gene>
    <name evidence="2" type="ORF">FBEOM_12737</name>
</gene>
<evidence type="ECO:0000256" key="1">
    <source>
        <dbReference type="SAM" id="SignalP"/>
    </source>
</evidence>
<accession>A0A9P5A8L2</accession>
<dbReference type="AlphaFoldDB" id="A0A9P5A8L2"/>
<dbReference type="OrthoDB" id="4093325at2759"/>
<proteinExistence type="predicted"/>
<reference evidence="2" key="2">
    <citation type="submission" date="2020-02" db="EMBL/GenBank/DDBJ databases">
        <title>Identification and distribution of gene clusters putatively required for synthesis of sphingolipid metabolism inhibitors in phylogenetically diverse species of the filamentous fungus Fusarium.</title>
        <authorList>
            <person name="Kim H.-S."/>
            <person name="Busman M."/>
            <person name="Brown D.W."/>
            <person name="Divon H."/>
            <person name="Uhlig S."/>
            <person name="Proctor R.H."/>
        </authorList>
    </citation>
    <scope>NUCLEOTIDE SEQUENCE</scope>
    <source>
        <strain evidence="2">NRRL 25174</strain>
    </source>
</reference>
<comment type="caution">
    <text evidence="2">The sequence shown here is derived from an EMBL/GenBank/DDBJ whole genome shotgun (WGS) entry which is preliminary data.</text>
</comment>
<organism evidence="2 3">
    <name type="scientific">Fusarium beomiforme</name>
    <dbReference type="NCBI Taxonomy" id="44412"/>
    <lineage>
        <taxon>Eukaryota</taxon>
        <taxon>Fungi</taxon>
        <taxon>Dikarya</taxon>
        <taxon>Ascomycota</taxon>
        <taxon>Pezizomycotina</taxon>
        <taxon>Sordariomycetes</taxon>
        <taxon>Hypocreomycetidae</taxon>
        <taxon>Hypocreales</taxon>
        <taxon>Nectriaceae</taxon>
        <taxon>Fusarium</taxon>
        <taxon>Fusarium burgessii species complex</taxon>
    </lineage>
</organism>
<evidence type="ECO:0000313" key="3">
    <source>
        <dbReference type="Proteomes" id="UP000730481"/>
    </source>
</evidence>
<keyword evidence="3" id="KW-1185">Reference proteome</keyword>
<dbReference type="PANTHER" id="PTHR42047">
    <property type="entry name" value="PROTEIN, PUTATIVE (AFU_ORTHOLOGUE AFUA_6G03560)-RELATED"/>
    <property type="match status" value="1"/>
</dbReference>
<dbReference type="InterPro" id="IPR052820">
    <property type="entry name" value="PhiA_domain"/>
</dbReference>
<evidence type="ECO:0000313" key="2">
    <source>
        <dbReference type="EMBL" id="KAF4333442.1"/>
    </source>
</evidence>
<feature type="signal peptide" evidence="1">
    <location>
        <begin position="1"/>
        <end position="19"/>
    </location>
</feature>
<protein>
    <submittedName>
        <fullName evidence="2">Cell wall</fullName>
    </submittedName>
</protein>
<dbReference type="EMBL" id="PVQB02000839">
    <property type="protein sequence ID" value="KAF4333442.1"/>
    <property type="molecule type" value="Genomic_DNA"/>
</dbReference>
<feature type="chain" id="PRO_5040500600" evidence="1">
    <location>
        <begin position="20"/>
        <end position="193"/>
    </location>
</feature>
<reference evidence="2" key="1">
    <citation type="journal article" date="2017" name="Mycologia">
        <title>Fusarium algeriense, sp. nov., a novel toxigenic crown rot pathogen of durum wheat from Algeria is nested in the Fusarium burgessii species complex.</title>
        <authorList>
            <person name="Laraba I."/>
            <person name="Keddad A."/>
            <person name="Boureghda H."/>
            <person name="Abdallah N."/>
            <person name="Vaughan M.M."/>
            <person name="Proctor R.H."/>
            <person name="Busman M."/>
            <person name="O'Donnell K."/>
        </authorList>
    </citation>
    <scope>NUCLEOTIDE SEQUENCE</scope>
    <source>
        <strain evidence="2">NRRL 25174</strain>
    </source>
</reference>
<keyword evidence="1" id="KW-0732">Signal</keyword>
<sequence>MQIKAILLTPFVAAGLVNAAATPKQTIFQGLALRSASPVHFNYLQAANNSISLKLKEQGASCDRGVKTNQATFLLSDDELYLYKTDNPPQQLYVDRSGMGQGLFAYTTGVQGLPRNGERKGFKINKDGILQFDGSDFIACPNGKDLEKTSWTVWVNAGVENPGWGENCLGISVKAVKDKKPVGCQYTNLVAGQ</sequence>
<dbReference type="Proteomes" id="UP000730481">
    <property type="component" value="Unassembled WGS sequence"/>
</dbReference>
<dbReference type="PANTHER" id="PTHR42047:SF1">
    <property type="entry name" value="PROTEIN, PUTATIVE (AFU_ORTHOLOGUE AFUA_6G03560)-RELATED"/>
    <property type="match status" value="1"/>
</dbReference>